<evidence type="ECO:0000259" key="15">
    <source>
        <dbReference type="PROSITE" id="PS50507"/>
    </source>
</evidence>
<dbReference type="GO" id="GO:0003723">
    <property type="term" value="F:RNA binding"/>
    <property type="evidence" value="ECO:0007669"/>
    <property type="project" value="InterPro"/>
</dbReference>
<dbReference type="SUPFAM" id="SSF56672">
    <property type="entry name" value="DNA/RNA polymerases"/>
    <property type="match status" value="1"/>
</dbReference>
<keyword evidence="2" id="KW-0696">RNA-directed RNA polymerase</keyword>
<feature type="active site" description="For 3CLpro activity" evidence="13">
    <location>
        <position position="1142"/>
    </location>
</feature>
<dbReference type="GO" id="GO:0039694">
    <property type="term" value="P:viral RNA genome replication"/>
    <property type="evidence" value="ECO:0007669"/>
    <property type="project" value="InterPro"/>
</dbReference>
<dbReference type="GO" id="GO:0003968">
    <property type="term" value="F:RNA-directed RNA polymerase activity"/>
    <property type="evidence" value="ECO:0007669"/>
    <property type="project" value="UniProtKB-KW"/>
</dbReference>
<evidence type="ECO:0000256" key="4">
    <source>
        <dbReference type="ARBA" id="ARBA00022670"/>
    </source>
</evidence>
<evidence type="ECO:0000259" key="17">
    <source>
        <dbReference type="PROSITE" id="PS51537"/>
    </source>
</evidence>
<dbReference type="GO" id="GO:0006351">
    <property type="term" value="P:DNA-templated transcription"/>
    <property type="evidence" value="ECO:0007669"/>
    <property type="project" value="InterPro"/>
</dbReference>
<reference evidence="18 19" key="1">
    <citation type="journal article" date="2012" name="J. Virol.">
        <title>Complete genome sequence of a new-genotype porcine norovirus isolated from piglets with diarrhea.</title>
        <authorList>
            <person name="Shen Q."/>
            <person name="Zhang W."/>
            <person name="Yang S."/>
            <person name="Cui L."/>
            <person name="Hua X."/>
        </authorList>
    </citation>
    <scope>NUCLEOTIDE SEQUENCE [LARGE SCALE GENOMIC DNA]</scope>
</reference>
<dbReference type="SMART" id="SM00382">
    <property type="entry name" value="AAA"/>
    <property type="match status" value="1"/>
</dbReference>
<dbReference type="InterPro" id="IPR013614">
    <property type="entry name" value="Viral_PP_Calicivir_N"/>
</dbReference>
<evidence type="ECO:0000256" key="13">
    <source>
        <dbReference type="PROSITE-ProRule" id="PRU00870"/>
    </source>
</evidence>
<dbReference type="InterPro" id="IPR001665">
    <property type="entry name" value="Norovirus_pept_C37"/>
</dbReference>
<dbReference type="GO" id="GO:0005524">
    <property type="term" value="F:ATP binding"/>
    <property type="evidence" value="ECO:0007669"/>
    <property type="project" value="UniProtKB-KW"/>
</dbReference>
<dbReference type="InterPro" id="IPR009003">
    <property type="entry name" value="Peptidase_S1_PA"/>
</dbReference>
<feature type="domain" description="RdRp catalytic" evidence="15">
    <location>
        <begin position="1420"/>
        <end position="1541"/>
    </location>
</feature>
<evidence type="ECO:0000259" key="16">
    <source>
        <dbReference type="PROSITE" id="PS51218"/>
    </source>
</evidence>
<feature type="compositionally biased region" description="Polar residues" evidence="14">
    <location>
        <begin position="1"/>
        <end position="16"/>
    </location>
</feature>
<dbReference type="SUPFAM" id="SSF50494">
    <property type="entry name" value="Trypsin-like serine proteases"/>
    <property type="match status" value="1"/>
</dbReference>
<evidence type="ECO:0000256" key="11">
    <source>
        <dbReference type="ARBA" id="ARBA00022953"/>
    </source>
</evidence>
<dbReference type="PROSITE" id="PS51537">
    <property type="entry name" value="NV_3CL_PRO"/>
    <property type="match status" value="1"/>
</dbReference>
<keyword evidence="5" id="KW-0808">Transferase</keyword>
<dbReference type="InterPro" id="IPR043502">
    <property type="entry name" value="DNA/RNA_pol_sf"/>
</dbReference>
<keyword evidence="8 13" id="KW-0378">Hydrolase</keyword>
<evidence type="ECO:0000256" key="3">
    <source>
        <dbReference type="ARBA" id="ARBA00022520"/>
    </source>
</evidence>
<dbReference type="Gene3D" id="6.10.250.3230">
    <property type="match status" value="1"/>
</dbReference>
<dbReference type="Gene3D" id="6.10.20.70">
    <property type="match status" value="1"/>
</dbReference>
<dbReference type="InterPro" id="IPR043128">
    <property type="entry name" value="Rev_trsase/Diguanyl_cyclase"/>
</dbReference>
<sequence>MKMASNDATTASCGENTTKKDSDKPFWSFSSKGDFFSNVKVGFKKKTTKTPPEEPFIPPDDRGGAEQVQPLEEPADTTLRYNARDNTIEGLPELDYVEMDETKDTAYAVPPLNLREHQPAPEPLPGAIIEMWDGEIYHYGIYAGGGKVLGVHKPAAAICLATIELTPISLYWRVVYTPQNSIPIDSLRRLAGERFPYTAFDNNCYTFCCWVLDLNDSWLSRRMVTRTTGFFRPYQDWNTKPVPTVDDSKLKKVANVILCGLTSLFSRPIKDIVGKLKPLNLINILATCDWTFGGIVESLVLVGELFGIFWTPPDVTSFLASILDDFQLQGPEDLAAEVVPVLMGGLGLVLGFTTEKIGRMLSSAASTLRACKDLGAYGLDILKLVVKWFFPKKEEQAELEMVRSIEDAVLDLEALENNHLTTLLKDKDSLTAFMKTLDMEEEKARKLSTRSSSPDIVGTINALLARISAARSLLHKAREELCARIRPVVVMISGRPGIGKTHMARHLAQKVAAAIGGDKRIGLVPRNGVDHWDAYKGERIVLWDDYGMSNPIKDALTLQELADTCPVTLNCDRIENKGKLFDSDIIVITTNLTSPAPLDYVNFEACSRRVDFLVYAESPDVEKVKKEFPGQPDMWKDAYQQDHSHIKLQLAPQGGFDKNGNTPYGKGVMKTLTQNSLVARVAALVHERADEFALRGDDLPLYNFDVDKINSFRKMAADNRYGFFETMKVGAALKNVDSMEGLKTALKGVTLKPCKVVYKGTIYQIESGRGGLAVKKLEDRYAQSSGSLFGVLTRVRQARAKYYLKCFQELIYTTLQIAGAAFVTSRIVRRSNWCNSWRQAAEPGTLAPAEEPLPAQPQDWEVTPVAADQEGKKGKNKKGRGKKHTAFSSKGLSDEEYDEYKRIREEREGKYSIEEYLRDRDRYYEELAIAQATEENFAEDDEMRLRQRIFRPTKKQRREERATLGLVSGTEIRKRKADDFQPKGKLWADDSREVDYNETINFEAPSSIWSRVVPFGTGWAFWVSPSLLITTTHVVPKDTTEIFGVPIAQIQVHKSGEFCRLRFPRPMRTDVNGLILEEGAPEGTVCTILIKRSSGELLPLAVRMGTHATMKIQGRTIGGQMGMLLTGANAKNMDLGTSPGDCGCPYIYKRGNDFVVAGVHTAAARGGNTVVCATQGPDGEATLEGGENHGTYCGAPILGPGKSPKLSTKTKFWRSSTAPLPPGTYEPAYLGGRDPRVENGPSLQQVMRDQLKPFTAPRGKPPKPSVLDSAKDTIVNFLEQTLEPAKKWSYSQACQSLDKTTSSGDPHHVRKNDHWNGETFTGPLADQASKANLLYEQGKHVQPVYTAALKDELVKTEKIYGTVKKRLLWGSDLGTMIRCARAFGGLMEEMKENCILLPIRVGMNMNEDGPAIFERHARHTYHFDADYSRWDSTQQRGILAAALDIMVKFSAEPELAQVVAEDLLAPSVLDVGDFRISIVEGLPSGVPCTSQWNSFAHWLITLCAMSEVTGLSPDVIQAHSCFSFYGDDEIVSTDITLDPNKLTEKLKEYGLKPTRPDKTEGPLVIQKNLAGLTFLRRTIVRDPAGWFGKLDKDSILRQLYWTRGPNHEDPMETMVPHSQRAVQLMALLGEASLHGSNFYSKVSRMVINEIKEGGLEFYVPRHEAMFRWMRFSDLSTWEGDRNLAPNGVNEDGV</sequence>
<dbReference type="Gene3D" id="1.20.960.20">
    <property type="match status" value="1"/>
</dbReference>
<dbReference type="Pfam" id="PF00910">
    <property type="entry name" value="RNA_helicase"/>
    <property type="match status" value="1"/>
</dbReference>
<evidence type="ECO:0000256" key="6">
    <source>
        <dbReference type="ARBA" id="ARBA00022695"/>
    </source>
</evidence>
<keyword evidence="3" id="KW-0191">Covalent protein-RNA linkage</keyword>
<accession>G8CV36</accession>
<dbReference type="InterPro" id="IPR027417">
    <property type="entry name" value="P-loop_NTPase"/>
</dbReference>
<evidence type="ECO:0000256" key="9">
    <source>
        <dbReference type="ARBA" id="ARBA00022807"/>
    </source>
</evidence>
<feature type="domain" description="SF3 helicase" evidence="16">
    <location>
        <begin position="464"/>
        <end position="631"/>
    </location>
</feature>
<keyword evidence="4 13" id="KW-0645">Protease</keyword>
<protein>
    <recommendedName>
        <fullName evidence="1">Genome polyprotein</fullName>
    </recommendedName>
</protein>
<dbReference type="Pfam" id="PF00680">
    <property type="entry name" value="RdRP_1"/>
    <property type="match status" value="1"/>
</dbReference>
<dbReference type="GO" id="GO:0003724">
    <property type="term" value="F:RNA helicase activity"/>
    <property type="evidence" value="ECO:0007669"/>
    <property type="project" value="InterPro"/>
</dbReference>
<feature type="region of interest" description="Disordered" evidence="14">
    <location>
        <begin position="46"/>
        <end position="66"/>
    </location>
</feature>
<dbReference type="InterPro" id="IPR003593">
    <property type="entry name" value="AAA+_ATPase"/>
</dbReference>
<comment type="catalytic activity">
    <reaction evidence="12">
        <text>a ribonucleoside 5'-triphosphate + H2O = a ribonucleoside 5'-diphosphate + phosphate + H(+)</text>
        <dbReference type="Rhea" id="RHEA:23680"/>
        <dbReference type="ChEBI" id="CHEBI:15377"/>
        <dbReference type="ChEBI" id="CHEBI:15378"/>
        <dbReference type="ChEBI" id="CHEBI:43474"/>
        <dbReference type="ChEBI" id="CHEBI:57930"/>
        <dbReference type="ChEBI" id="CHEBI:61557"/>
        <dbReference type="EC" id="3.6.1.15"/>
    </reaction>
</comment>
<evidence type="ECO:0000256" key="8">
    <source>
        <dbReference type="ARBA" id="ARBA00022801"/>
    </source>
</evidence>
<keyword evidence="7" id="KW-0547">Nucleotide-binding</keyword>
<feature type="domain" description="Peptidase C37" evidence="17">
    <location>
        <begin position="1004"/>
        <end position="1184"/>
    </location>
</feature>
<evidence type="ECO:0000256" key="10">
    <source>
        <dbReference type="ARBA" id="ARBA00022840"/>
    </source>
</evidence>
<dbReference type="SUPFAM" id="SSF52540">
    <property type="entry name" value="P-loop containing nucleoside triphosphate hydrolases"/>
    <property type="match status" value="1"/>
</dbReference>
<keyword evidence="10" id="KW-0067">ATP-binding</keyword>
<evidence type="ECO:0000256" key="7">
    <source>
        <dbReference type="ARBA" id="ARBA00022741"/>
    </source>
</evidence>
<evidence type="ECO:0000256" key="14">
    <source>
        <dbReference type="SAM" id="MobiDB-lite"/>
    </source>
</evidence>
<feature type="region of interest" description="Disordered" evidence="14">
    <location>
        <begin position="864"/>
        <end position="890"/>
    </location>
</feature>
<dbReference type="GO" id="GO:0043657">
    <property type="term" value="C:host cell"/>
    <property type="evidence" value="ECO:0007669"/>
    <property type="project" value="UniProtKB-SubCell"/>
</dbReference>
<evidence type="ECO:0000256" key="1">
    <source>
        <dbReference type="ARBA" id="ARBA00020107"/>
    </source>
</evidence>
<feature type="active site" description="For 3CLpro activity" evidence="13">
    <location>
        <position position="1033"/>
    </location>
</feature>
<dbReference type="CDD" id="cd23192">
    <property type="entry name" value="Caliciviridae_RdRp"/>
    <property type="match status" value="1"/>
</dbReference>
<comment type="catalytic activity">
    <reaction evidence="13">
        <text>Endopeptidase with a preference for cleavage when the P1 position is occupied by Glu-|-Xaa and the P1' position is occupied by Gly-|-Yaa.</text>
        <dbReference type="EC" id="3.4.22.66"/>
    </reaction>
</comment>
<dbReference type="Proteomes" id="UP000104718">
    <property type="component" value="Segment"/>
</dbReference>
<dbReference type="Pfam" id="PF08405">
    <property type="entry name" value="Calici_PP_N"/>
    <property type="match status" value="1"/>
</dbReference>
<dbReference type="PROSITE" id="PS50507">
    <property type="entry name" value="RDRP_SSRNA_POS"/>
    <property type="match status" value="1"/>
</dbReference>
<dbReference type="Gene3D" id="2.40.10.10">
    <property type="entry name" value="Trypsin-like serine proteases"/>
    <property type="match status" value="2"/>
</dbReference>
<dbReference type="Gene3D" id="3.30.70.270">
    <property type="match status" value="2"/>
</dbReference>
<feature type="active site" description="For 3CLpro activity" evidence="13">
    <location>
        <position position="1057"/>
    </location>
</feature>
<dbReference type="GO" id="GO:0006508">
    <property type="term" value="P:proteolysis"/>
    <property type="evidence" value="ECO:0007669"/>
    <property type="project" value="UniProtKB-KW"/>
</dbReference>
<dbReference type="InterPro" id="IPR007094">
    <property type="entry name" value="RNA-dir_pol_PSvirus"/>
</dbReference>
<keyword evidence="9 13" id="KW-0788">Thiol protease</keyword>
<dbReference type="EMBL" id="HQ392821">
    <property type="protein sequence ID" value="AEP04092.1"/>
    <property type="molecule type" value="Genomic_RNA"/>
</dbReference>
<comment type="function">
    <text evidence="13">3C-like protease processes the polyprotein: 3CLpro-RdRp is first released by autocleavage, then all other proteins are cleaved. May cleave polyadenylate-binding protein thereby inhibiting cellular translation.</text>
</comment>
<evidence type="ECO:0000313" key="18">
    <source>
        <dbReference type="EMBL" id="AEP04092.1"/>
    </source>
</evidence>
<feature type="compositionally biased region" description="Basic residues" evidence="14">
    <location>
        <begin position="874"/>
        <end position="885"/>
    </location>
</feature>
<dbReference type="InterPro" id="IPR014759">
    <property type="entry name" value="Helicase_SF3_ssRNA_vir"/>
</dbReference>
<dbReference type="PRINTS" id="PR00917">
    <property type="entry name" value="SRSVCYSPTASE"/>
</dbReference>
<evidence type="ECO:0000256" key="12">
    <source>
        <dbReference type="ARBA" id="ARBA00047631"/>
    </source>
</evidence>
<dbReference type="InterPro" id="IPR000605">
    <property type="entry name" value="Helicase_SF3_ssDNA/RNA_vir"/>
</dbReference>
<name>G8CV36_NORV</name>
<keyword evidence="11" id="KW-0693">Viral RNA replication</keyword>
<dbReference type="GO" id="GO:0017111">
    <property type="term" value="F:ribonucleoside triphosphate phosphatase activity"/>
    <property type="evidence" value="ECO:0007669"/>
    <property type="project" value="UniProtKB-EC"/>
</dbReference>
<proteinExistence type="predicted"/>
<feature type="region of interest" description="Disordered" evidence="14">
    <location>
        <begin position="1"/>
        <end position="26"/>
    </location>
</feature>
<dbReference type="Pfam" id="PF05416">
    <property type="entry name" value="Peptidase_C37"/>
    <property type="match status" value="1"/>
</dbReference>
<dbReference type="GO" id="GO:0004197">
    <property type="term" value="F:cysteine-type endopeptidase activity"/>
    <property type="evidence" value="ECO:0007669"/>
    <property type="project" value="InterPro"/>
</dbReference>
<evidence type="ECO:0000256" key="2">
    <source>
        <dbReference type="ARBA" id="ARBA00022484"/>
    </source>
</evidence>
<dbReference type="InterPro" id="IPR043504">
    <property type="entry name" value="Peptidase_S1_PA_chymotrypsin"/>
</dbReference>
<keyword evidence="6" id="KW-0548">Nucleotidyltransferase</keyword>
<comment type="PTM">
    <text evidence="13">Specific enzymatic cleavages in vivo yield mature proteins. 3CLpro is first autocatalytically cleaved, then processes the whole polyprotein.</text>
</comment>
<dbReference type="PROSITE" id="PS51218">
    <property type="entry name" value="SF3_HELICASE_2"/>
    <property type="match status" value="1"/>
</dbReference>
<evidence type="ECO:0000313" key="19">
    <source>
        <dbReference type="Proteomes" id="UP000104718"/>
    </source>
</evidence>
<evidence type="ECO:0000256" key="5">
    <source>
        <dbReference type="ARBA" id="ARBA00022679"/>
    </source>
</evidence>
<organism evidence="18 19">
    <name type="scientific">Norovirus pig/GII/Ch6/China/2009</name>
    <dbReference type="NCBI Taxonomy" id="1088689"/>
    <lineage>
        <taxon>Viruses</taxon>
        <taxon>Riboviria</taxon>
        <taxon>Orthornavirae</taxon>
        <taxon>Pisuviricota</taxon>
        <taxon>Pisoniviricetes</taxon>
        <taxon>Picornavirales</taxon>
        <taxon>Caliciviridae</taxon>
        <taxon>Norovirus</taxon>
        <taxon>Norovirus norwalkense</taxon>
        <taxon>Norwalk virus</taxon>
    </lineage>
</organism>
<dbReference type="InterPro" id="IPR001205">
    <property type="entry name" value="RNA-dir_pol_C"/>
</dbReference>